<reference evidence="1 2" key="2">
    <citation type="journal article" date="2014" name="Genome Announc.">
        <title>Complete Genome Sequence of Methanoregula formicica SMSPT, a Mesophilic Hydrogenotrophic Methanogen Isolated from a Methanogenic Upflow Anaerobic Sludge Blanket Reactor.</title>
        <authorList>
            <person name="Yamamoto K."/>
            <person name="Tamaki H."/>
            <person name="Cadillo-Quiroz H."/>
            <person name="Imachi H."/>
            <person name="Kyrpides N."/>
            <person name="Woyke T."/>
            <person name="Goodwin L."/>
            <person name="Zinder S.H."/>
            <person name="Kamagata Y."/>
            <person name="Liu W.T."/>
        </authorList>
    </citation>
    <scope>NUCLEOTIDE SEQUENCE [LARGE SCALE GENOMIC DNA]</scope>
    <source>
        <strain evidence="2">DSM 22288 / NBRC 105244 / SMSP</strain>
    </source>
</reference>
<name>L0HJ98_METFS</name>
<dbReference type="GeneID" id="14309773"/>
<proteinExistence type="predicted"/>
<dbReference type="HOGENOM" id="CLU_1088598_0_0_2"/>
<sequence length="294" mass="33936">MTVEEKFGIVVMLDALGVSNFTIEECKQFIQNFDENISDLQKINKSIFSMVETHKNKEKARVVSNSLKNVGFSQFGDTLVMAWPIDRKEDIHNSSLMLSIVMMLSSLIGNSLDRKIPLRGCISVGEYVWAENNRTILGPAIFDASSWYNSADWFGIIFSPKTHFWLGALSEGMKKSIDDALLIPMWKVHIFEYPVPLTRHAGSNSTNQIFSVVGWPYFFYYHQDKNTSPRKKLCQFLFSMPMPKGTESKYKNSADFFNWYETEIYQKNPRRIGEINHPILHEDNSTKRKSSRKD</sequence>
<reference evidence="2" key="1">
    <citation type="submission" date="2011-12" db="EMBL/GenBank/DDBJ databases">
        <title>Complete sequence of Methanoregula formicicum SMSP.</title>
        <authorList>
            <person name="Lucas S."/>
            <person name="Han J."/>
            <person name="Lapidus A."/>
            <person name="Cheng J.-F."/>
            <person name="Goodwin L."/>
            <person name="Pitluck S."/>
            <person name="Peters L."/>
            <person name="Ovchinnikova G."/>
            <person name="Teshima H."/>
            <person name="Detter J.C."/>
            <person name="Han C."/>
            <person name="Tapia R."/>
            <person name="Land M."/>
            <person name="Hauser L."/>
            <person name="Kyrpides N."/>
            <person name="Ivanova N."/>
            <person name="Pagani I."/>
            <person name="Imachi H."/>
            <person name="Tamaki H."/>
            <person name="Sekiguchi Y."/>
            <person name="Kamagata Y."/>
            <person name="Cadillo-Quiroz H."/>
            <person name="Zinder S."/>
            <person name="Liu W.-T."/>
            <person name="Woyke T."/>
        </authorList>
    </citation>
    <scope>NUCLEOTIDE SEQUENCE [LARGE SCALE GENOMIC DNA]</scope>
    <source>
        <strain evidence="2">DSM 22288 / NBRC 105244 / SMSP</strain>
    </source>
</reference>
<evidence type="ECO:0000313" key="1">
    <source>
        <dbReference type="EMBL" id="AGB03383.1"/>
    </source>
</evidence>
<accession>L0HJ98</accession>
<dbReference type="KEGG" id="mfo:Metfor_2381"/>
<keyword evidence="2" id="KW-1185">Reference proteome</keyword>
<evidence type="ECO:0000313" key="2">
    <source>
        <dbReference type="Proteomes" id="UP000010824"/>
    </source>
</evidence>
<protein>
    <submittedName>
        <fullName evidence="1">Uncharacterized protein</fullName>
    </submittedName>
</protein>
<dbReference type="Proteomes" id="UP000010824">
    <property type="component" value="Chromosome"/>
</dbReference>
<dbReference type="AlphaFoldDB" id="L0HJ98"/>
<dbReference type="InParanoid" id="L0HJ98"/>
<organism evidence="1 2">
    <name type="scientific">Methanoregula formicica (strain DSM 22288 / NBRC 105244 / SMSP)</name>
    <dbReference type="NCBI Taxonomy" id="593750"/>
    <lineage>
        <taxon>Archaea</taxon>
        <taxon>Methanobacteriati</taxon>
        <taxon>Methanobacteriota</taxon>
        <taxon>Stenosarchaea group</taxon>
        <taxon>Methanomicrobia</taxon>
        <taxon>Methanomicrobiales</taxon>
        <taxon>Methanoregulaceae</taxon>
        <taxon>Methanoregula</taxon>
    </lineage>
</organism>
<dbReference type="RefSeq" id="WP_015286345.1">
    <property type="nucleotide sequence ID" value="NC_019943.1"/>
</dbReference>
<gene>
    <name evidence="1" type="ordered locus">Metfor_2381</name>
</gene>
<dbReference type="EMBL" id="CP003167">
    <property type="protein sequence ID" value="AGB03383.1"/>
    <property type="molecule type" value="Genomic_DNA"/>
</dbReference>
<dbReference type="eggNOG" id="arCOG11981">
    <property type="taxonomic scope" value="Archaea"/>
</dbReference>
<dbReference type="STRING" id="593750.Metfor_2381"/>